<dbReference type="AlphaFoldDB" id="A0A419S1Y7"/>
<protein>
    <submittedName>
        <fullName evidence="1">Uncharacterized protein</fullName>
    </submittedName>
</protein>
<evidence type="ECO:0000313" key="1">
    <source>
        <dbReference type="EMBL" id="RKD12502.1"/>
    </source>
</evidence>
<evidence type="ECO:0000313" key="2">
    <source>
        <dbReference type="Proteomes" id="UP000283433"/>
    </source>
</evidence>
<gene>
    <name evidence="1" type="ORF">BCY91_12730</name>
</gene>
<dbReference type="EMBL" id="MBTA01000030">
    <property type="protein sequence ID" value="RKD12502.1"/>
    <property type="molecule type" value="Genomic_DNA"/>
</dbReference>
<comment type="caution">
    <text evidence="1">The sequence shown here is derived from an EMBL/GenBank/DDBJ whole genome shotgun (WGS) entry which is preliminary data.</text>
</comment>
<accession>A0A419S1Y7</accession>
<dbReference type="Proteomes" id="UP000283433">
    <property type="component" value="Unassembled WGS sequence"/>
</dbReference>
<reference evidence="1 2" key="1">
    <citation type="submission" date="2016-07" db="EMBL/GenBank/DDBJ databases">
        <title>Genome of Pelobium manganitolerans.</title>
        <authorList>
            <person name="Wu S."/>
            <person name="Wang G."/>
        </authorList>
    </citation>
    <scope>NUCLEOTIDE SEQUENCE [LARGE SCALE GENOMIC DNA]</scope>
    <source>
        <strain evidence="1 2">YS-25</strain>
    </source>
</reference>
<organism evidence="1 2">
    <name type="scientific">Pelobium manganitolerans</name>
    <dbReference type="NCBI Taxonomy" id="1842495"/>
    <lineage>
        <taxon>Bacteria</taxon>
        <taxon>Pseudomonadati</taxon>
        <taxon>Bacteroidota</taxon>
        <taxon>Sphingobacteriia</taxon>
        <taxon>Sphingobacteriales</taxon>
        <taxon>Sphingobacteriaceae</taxon>
        <taxon>Pelobium</taxon>
    </lineage>
</organism>
<sequence>MKKISCIFLMIAGPLLWGKGSFAQDFRLLATIAQEARITRLDHLGNLYVLDVQGELYKYGAEGQLLWTYSNKLYGMAGALDVSDPLRVLLYYPAYQQVLVLNSNLAEISRYSFNEKPDWQVTLVASANTNGYWIYEQLNRELRKLSTNFVEDLRSGNLYQRNGFDMHGVFMLSDEQQVYVYDTLAGVRIFDKYGNYLKTAAVFPDRVFTVVQPEIYYVKDGRLLCYNYFNFTEKVLALPREGFKDAVLSFNRLAIINEKDITLWALKQ</sequence>
<keyword evidence="2" id="KW-1185">Reference proteome</keyword>
<name>A0A419S1Y7_9SPHI</name>
<dbReference type="RefSeq" id="WP_120183326.1">
    <property type="nucleotide sequence ID" value="NZ_MBTA01000030.1"/>
</dbReference>
<dbReference type="OrthoDB" id="1116010at2"/>
<proteinExistence type="predicted"/>